<name>D6Y485_THEBD</name>
<evidence type="ECO:0000313" key="3">
    <source>
        <dbReference type="Proteomes" id="UP000006640"/>
    </source>
</evidence>
<sequence length="74" mass="8317">MNPFLGSLVLTLALQLTDSAHAGNRARADQRLEHRTGICPAARRRERPRRGAERRARRRGDAFSLARHGRSAVM</sequence>
<organism evidence="2 3">
    <name type="scientific">Thermobispora bispora (strain ATCC 19993 / DSM 43833 / CBS 139.67 / JCM 10125 / KCTC 9307 / NBRC 14880 / R51)</name>
    <dbReference type="NCBI Taxonomy" id="469371"/>
    <lineage>
        <taxon>Bacteria</taxon>
        <taxon>Bacillati</taxon>
        <taxon>Actinomycetota</taxon>
        <taxon>Actinomycetes</taxon>
        <taxon>Streptosporangiales</taxon>
        <taxon>Streptosporangiaceae</taxon>
        <taxon>Thermobispora</taxon>
    </lineage>
</organism>
<feature type="region of interest" description="Disordered" evidence="1">
    <location>
        <begin position="25"/>
        <end position="74"/>
    </location>
</feature>
<dbReference type="Proteomes" id="UP000006640">
    <property type="component" value="Chromosome"/>
</dbReference>
<dbReference type="AlphaFoldDB" id="D6Y485"/>
<dbReference type="HOGENOM" id="CLU_2686579_0_0_11"/>
<reference evidence="2 3" key="1">
    <citation type="submission" date="2010-01" db="EMBL/GenBank/DDBJ databases">
        <title>The complete genome of Thermobispora bispora DSM 43833.</title>
        <authorList>
            <consortium name="US DOE Joint Genome Institute (JGI-PGF)"/>
            <person name="Lucas S."/>
            <person name="Copeland A."/>
            <person name="Lapidus A."/>
            <person name="Glavina del Rio T."/>
            <person name="Dalin E."/>
            <person name="Tice H."/>
            <person name="Bruce D."/>
            <person name="Goodwin L."/>
            <person name="Pitluck S."/>
            <person name="Kyrpides N."/>
            <person name="Mavromatis K."/>
            <person name="Ivanova N."/>
            <person name="Mikhailova N."/>
            <person name="Chertkov O."/>
            <person name="Brettin T."/>
            <person name="Detter J.C."/>
            <person name="Han C."/>
            <person name="Larimer F."/>
            <person name="Land M."/>
            <person name="Hauser L."/>
            <person name="Markowitz V."/>
            <person name="Cheng J.-F."/>
            <person name="Hugenholtz P."/>
            <person name="Woyke T."/>
            <person name="Wu D."/>
            <person name="Jando M."/>
            <person name="Schneider S."/>
            <person name="Klenk H.-P."/>
            <person name="Eisen J.A."/>
        </authorList>
    </citation>
    <scope>NUCLEOTIDE SEQUENCE [LARGE SCALE GENOMIC DNA]</scope>
    <source>
        <strain evidence="3">ATCC 19993 / DSM 43833 / CBS 139.67 / JCM 10125 / KCTC 9307 / NBRC 14880 / R51</strain>
    </source>
</reference>
<gene>
    <name evidence="2" type="ordered locus">Tbis_0411</name>
</gene>
<protein>
    <submittedName>
        <fullName evidence="2">Uncharacterized protein</fullName>
    </submittedName>
</protein>
<keyword evidence="3" id="KW-1185">Reference proteome</keyword>
<dbReference type="KEGG" id="tbi:Tbis_0411"/>
<dbReference type="EMBL" id="CP001874">
    <property type="protein sequence ID" value="ADG87139.1"/>
    <property type="molecule type" value="Genomic_DNA"/>
</dbReference>
<proteinExistence type="predicted"/>
<evidence type="ECO:0000313" key="2">
    <source>
        <dbReference type="EMBL" id="ADG87139.1"/>
    </source>
</evidence>
<evidence type="ECO:0000256" key="1">
    <source>
        <dbReference type="SAM" id="MobiDB-lite"/>
    </source>
</evidence>
<accession>D6Y485</accession>
<feature type="compositionally biased region" description="Basic and acidic residues" evidence="1">
    <location>
        <begin position="26"/>
        <end position="36"/>
    </location>
</feature>